<proteinExistence type="predicted"/>
<gene>
    <name evidence="2" type="ORF">C8F04DRAFT_1271351</name>
</gene>
<dbReference type="Proteomes" id="UP001218188">
    <property type="component" value="Unassembled WGS sequence"/>
</dbReference>
<feature type="compositionally biased region" description="Low complexity" evidence="1">
    <location>
        <begin position="226"/>
        <end position="245"/>
    </location>
</feature>
<name>A0AAD6SDP3_9AGAR</name>
<dbReference type="EMBL" id="JARJCM010000187">
    <property type="protein sequence ID" value="KAJ7023547.1"/>
    <property type="molecule type" value="Genomic_DNA"/>
</dbReference>
<keyword evidence="3" id="KW-1185">Reference proteome</keyword>
<evidence type="ECO:0000313" key="2">
    <source>
        <dbReference type="EMBL" id="KAJ7023547.1"/>
    </source>
</evidence>
<evidence type="ECO:0000256" key="1">
    <source>
        <dbReference type="SAM" id="MobiDB-lite"/>
    </source>
</evidence>
<comment type="caution">
    <text evidence="2">The sequence shown here is derived from an EMBL/GenBank/DDBJ whole genome shotgun (WGS) entry which is preliminary data.</text>
</comment>
<evidence type="ECO:0000313" key="3">
    <source>
        <dbReference type="Proteomes" id="UP001218188"/>
    </source>
</evidence>
<dbReference type="AlphaFoldDB" id="A0AAD6SDP3"/>
<accession>A0AAD6SDP3</accession>
<sequence>MLPIGDIFARRWPRWHEARRHWPPALPLPHLHIPRHPRPSGRRVLFDLGVLENTTPAVAEIVRAGLIVMPVARDFVEQLGDYGWRRRVSARRFGTMRTPTIWFVGDVSKFPGWTDLVFGNGTPCECHPHAMLDPVGRKLVPIACDESLLQIGGLKARDYFGDGSLYLLDVPGASSSSAATPRTTRACCPTAALHRAFPPALLDATKPSQHLRHLAATHDPRPPTPTAGTTRTPPTHTLPSPSSAPFDANPDVLVVLAHDESLLDIVWSRVPLRSSMGGRRRGGRRGRCGASLEEGNAAFSVWRRR</sequence>
<protein>
    <submittedName>
        <fullName evidence="2">Uncharacterized protein</fullName>
    </submittedName>
</protein>
<organism evidence="2 3">
    <name type="scientific">Mycena alexandri</name>
    <dbReference type="NCBI Taxonomy" id="1745969"/>
    <lineage>
        <taxon>Eukaryota</taxon>
        <taxon>Fungi</taxon>
        <taxon>Dikarya</taxon>
        <taxon>Basidiomycota</taxon>
        <taxon>Agaricomycotina</taxon>
        <taxon>Agaricomycetes</taxon>
        <taxon>Agaricomycetidae</taxon>
        <taxon>Agaricales</taxon>
        <taxon>Marasmiineae</taxon>
        <taxon>Mycenaceae</taxon>
        <taxon>Mycena</taxon>
    </lineage>
</organism>
<feature type="region of interest" description="Disordered" evidence="1">
    <location>
        <begin position="215"/>
        <end position="245"/>
    </location>
</feature>
<reference evidence="2" key="1">
    <citation type="submission" date="2023-03" db="EMBL/GenBank/DDBJ databases">
        <title>Massive genome expansion in bonnet fungi (Mycena s.s.) driven by repeated elements and novel gene families across ecological guilds.</title>
        <authorList>
            <consortium name="Lawrence Berkeley National Laboratory"/>
            <person name="Harder C.B."/>
            <person name="Miyauchi S."/>
            <person name="Viragh M."/>
            <person name="Kuo A."/>
            <person name="Thoen E."/>
            <person name="Andreopoulos B."/>
            <person name="Lu D."/>
            <person name="Skrede I."/>
            <person name="Drula E."/>
            <person name="Henrissat B."/>
            <person name="Morin E."/>
            <person name="Kohler A."/>
            <person name="Barry K."/>
            <person name="LaButti K."/>
            <person name="Morin E."/>
            <person name="Salamov A."/>
            <person name="Lipzen A."/>
            <person name="Mereny Z."/>
            <person name="Hegedus B."/>
            <person name="Baldrian P."/>
            <person name="Stursova M."/>
            <person name="Weitz H."/>
            <person name="Taylor A."/>
            <person name="Grigoriev I.V."/>
            <person name="Nagy L.G."/>
            <person name="Martin F."/>
            <person name="Kauserud H."/>
        </authorList>
    </citation>
    <scope>NUCLEOTIDE SEQUENCE</scope>
    <source>
        <strain evidence="2">CBHHK200</strain>
    </source>
</reference>